<organism evidence="4 5">
    <name type="scientific">Nonomuraea muscovyensis</name>
    <dbReference type="NCBI Taxonomy" id="1124761"/>
    <lineage>
        <taxon>Bacteria</taxon>
        <taxon>Bacillati</taxon>
        <taxon>Actinomycetota</taxon>
        <taxon>Actinomycetes</taxon>
        <taxon>Streptosporangiales</taxon>
        <taxon>Streptosporangiaceae</taxon>
        <taxon>Nonomuraea</taxon>
    </lineage>
</organism>
<dbReference type="AlphaFoldDB" id="A0A7X0F1I7"/>
<evidence type="ECO:0000256" key="2">
    <source>
        <dbReference type="SAM" id="Phobius"/>
    </source>
</evidence>
<accession>A0A7X0F1I7</accession>
<dbReference type="EMBL" id="JACHJB010000002">
    <property type="protein sequence ID" value="MBB6348756.1"/>
    <property type="molecule type" value="Genomic_DNA"/>
</dbReference>
<feature type="transmembrane region" description="Helical" evidence="2">
    <location>
        <begin position="172"/>
        <end position="194"/>
    </location>
</feature>
<feature type="transmembrane region" description="Helical" evidence="2">
    <location>
        <begin position="266"/>
        <end position="286"/>
    </location>
</feature>
<feature type="transmembrane region" description="Helical" evidence="2">
    <location>
        <begin position="114"/>
        <end position="135"/>
    </location>
</feature>
<feature type="transmembrane region" description="Helical" evidence="2">
    <location>
        <begin position="147"/>
        <end position="165"/>
    </location>
</feature>
<dbReference type="GO" id="GO:0016747">
    <property type="term" value="F:acyltransferase activity, transferring groups other than amino-acyl groups"/>
    <property type="evidence" value="ECO:0007669"/>
    <property type="project" value="InterPro"/>
</dbReference>
<keyword evidence="2" id="KW-0472">Membrane</keyword>
<feature type="transmembrane region" description="Helical" evidence="2">
    <location>
        <begin position="306"/>
        <end position="327"/>
    </location>
</feature>
<dbReference type="InterPro" id="IPR002656">
    <property type="entry name" value="Acyl_transf_3_dom"/>
</dbReference>
<feature type="transmembrane region" description="Helical" evidence="2">
    <location>
        <begin position="333"/>
        <end position="355"/>
    </location>
</feature>
<evidence type="ECO:0000313" key="5">
    <source>
        <dbReference type="Proteomes" id="UP000583800"/>
    </source>
</evidence>
<keyword evidence="2" id="KW-0812">Transmembrane</keyword>
<dbReference type="RefSeq" id="WP_221496579.1">
    <property type="nucleotide sequence ID" value="NZ_JACHJB010000002.1"/>
</dbReference>
<gene>
    <name evidence="4" type="ORF">FHU36_005301</name>
</gene>
<protein>
    <recommendedName>
        <fullName evidence="3">Acyltransferase 3 domain-containing protein</fullName>
    </recommendedName>
</protein>
<name>A0A7X0F1I7_9ACTN</name>
<feature type="transmembrane region" description="Helical" evidence="2">
    <location>
        <begin position="376"/>
        <end position="397"/>
    </location>
</feature>
<evidence type="ECO:0000256" key="1">
    <source>
        <dbReference type="SAM" id="MobiDB-lite"/>
    </source>
</evidence>
<keyword evidence="5" id="KW-1185">Reference proteome</keyword>
<proteinExistence type="predicted"/>
<evidence type="ECO:0000313" key="4">
    <source>
        <dbReference type="EMBL" id="MBB6348756.1"/>
    </source>
</evidence>
<dbReference type="Proteomes" id="UP000583800">
    <property type="component" value="Unassembled WGS sequence"/>
</dbReference>
<comment type="caution">
    <text evidence="4">The sequence shown here is derived from an EMBL/GenBank/DDBJ whole genome shotgun (WGS) entry which is preliminary data.</text>
</comment>
<feature type="region of interest" description="Disordered" evidence="1">
    <location>
        <begin position="1"/>
        <end position="20"/>
    </location>
</feature>
<evidence type="ECO:0000259" key="3">
    <source>
        <dbReference type="Pfam" id="PF01757"/>
    </source>
</evidence>
<keyword evidence="2" id="KW-1133">Transmembrane helix</keyword>
<feature type="transmembrane region" description="Helical" evidence="2">
    <location>
        <begin position="200"/>
        <end position="219"/>
    </location>
</feature>
<feature type="domain" description="Acyltransferase 3" evidence="3">
    <location>
        <begin position="26"/>
        <end position="351"/>
    </location>
</feature>
<feature type="transmembrane region" description="Helical" evidence="2">
    <location>
        <begin position="403"/>
        <end position="421"/>
    </location>
</feature>
<reference evidence="4 5" key="1">
    <citation type="submission" date="2020-08" db="EMBL/GenBank/DDBJ databases">
        <title>Sequencing the genomes of 1000 actinobacteria strains.</title>
        <authorList>
            <person name="Klenk H.-P."/>
        </authorList>
    </citation>
    <scope>NUCLEOTIDE SEQUENCE [LARGE SCALE GENOMIC DNA]</scope>
    <source>
        <strain evidence="4 5">DSM 45913</strain>
    </source>
</reference>
<feature type="transmembrane region" description="Helical" evidence="2">
    <location>
        <begin position="226"/>
        <end position="246"/>
    </location>
</feature>
<dbReference type="Pfam" id="PF01757">
    <property type="entry name" value="Acyl_transf_3"/>
    <property type="match status" value="1"/>
</dbReference>
<feature type="transmembrane region" description="Helical" evidence="2">
    <location>
        <begin position="70"/>
        <end position="93"/>
    </location>
</feature>
<sequence length="439" mass="45753">MTALLAPPPPVRRAPRPPSPGATRDPFIDLLRVFGMVLVVVQHWTIPVLAFDGAVLTTGNALATPGVWVVTWVSQVMPLVFFAGGAAGAISFGRSRDGAPHWVLARLRRLTWPLLPLAAVWIPLPHALAALGVPAQPLETGARLTGQLLWFLAVYLIAVVATPWMTGLHIRYGWRVPGVLAAGAVATDVVRFAAGWDALGYLNIVFVWLAVHQVGFLYAEGRVTRPGAMAAGGFGAAALLVWAGPYPGSMIGLPGAELSNMAPPTLAMLAVAAGQIGLATLLRPWLLRLPLSGLLGWAGPRIMTVYLWHMPALFAVAGVVVVGLGAGTPEPLGPAWFAGWPLWFGALCLVMWPLLRAFARFEEPPALPYGRIGWPGALVAAGLTGGGLLTLTVAGFAPGVAPVAGVAALAGGLLLTLPRGAGTARGRKHARHPVSATMG</sequence>